<evidence type="ECO:0000256" key="3">
    <source>
        <dbReference type="ARBA" id="ARBA00022694"/>
    </source>
</evidence>
<comment type="similarity">
    <text evidence="7">Belongs to the tRNA(Ile)-lysidine synthase family.</text>
</comment>
<dbReference type="InterPro" id="IPR012795">
    <property type="entry name" value="tRNA_Ile_lys_synt_N"/>
</dbReference>
<evidence type="ECO:0000256" key="6">
    <source>
        <dbReference type="ARBA" id="ARBA00048539"/>
    </source>
</evidence>
<dbReference type="EC" id="6.3.4.19" evidence="7"/>
<dbReference type="InterPro" id="IPR011063">
    <property type="entry name" value="TilS/TtcA_N"/>
</dbReference>
<reference evidence="11 12" key="1">
    <citation type="submission" date="2019-09" db="EMBL/GenBank/DDBJ databases">
        <authorList>
            <person name="Duangmal K."/>
            <person name="Teo W.F.A."/>
            <person name="Lipun K."/>
        </authorList>
    </citation>
    <scope>NUCLEOTIDE SEQUENCE [LARGE SCALE GENOMIC DNA]</scope>
    <source>
        <strain evidence="11 12">K1PN6</strain>
    </source>
</reference>
<dbReference type="Pfam" id="PF01171">
    <property type="entry name" value="ATP_bind_3"/>
    <property type="match status" value="1"/>
</dbReference>
<dbReference type="PANTHER" id="PTHR43033">
    <property type="entry name" value="TRNA(ILE)-LYSIDINE SYNTHASE-RELATED"/>
    <property type="match status" value="1"/>
</dbReference>
<evidence type="ECO:0000256" key="7">
    <source>
        <dbReference type="HAMAP-Rule" id="MF_01161"/>
    </source>
</evidence>
<dbReference type="GO" id="GO:0005737">
    <property type="term" value="C:cytoplasm"/>
    <property type="evidence" value="ECO:0007669"/>
    <property type="project" value="UniProtKB-SubCell"/>
</dbReference>
<keyword evidence="4 7" id="KW-0547">Nucleotide-binding</keyword>
<keyword evidence="12" id="KW-1185">Reference proteome</keyword>
<keyword evidence="2 7" id="KW-0436">Ligase</keyword>
<feature type="domain" description="tRNA(Ile)-lysidine synthase substrate-binding" evidence="10">
    <location>
        <begin position="320"/>
        <end position="387"/>
    </location>
</feature>
<dbReference type="NCBIfam" id="TIGR02432">
    <property type="entry name" value="lysidine_TilS_N"/>
    <property type="match status" value="1"/>
</dbReference>
<dbReference type="Pfam" id="PF09179">
    <property type="entry name" value="TilS"/>
    <property type="match status" value="1"/>
</dbReference>
<dbReference type="Gene3D" id="1.20.59.20">
    <property type="match status" value="1"/>
</dbReference>
<comment type="subcellular location">
    <subcellularLocation>
        <location evidence="7">Cytoplasm</location>
    </subcellularLocation>
</comment>
<protein>
    <recommendedName>
        <fullName evidence="7">tRNA(Ile)-lysidine synthase</fullName>
        <ecNumber evidence="7">6.3.4.19</ecNumber>
    </recommendedName>
    <alternativeName>
        <fullName evidence="7">tRNA(Ile)-2-lysyl-cytidine synthase</fullName>
    </alternativeName>
    <alternativeName>
        <fullName evidence="7">tRNA(Ile)-lysidine synthetase</fullName>
    </alternativeName>
</protein>
<dbReference type="InterPro" id="IPR012094">
    <property type="entry name" value="tRNA_Ile_lys_synt"/>
</dbReference>
<dbReference type="GO" id="GO:0005524">
    <property type="term" value="F:ATP binding"/>
    <property type="evidence" value="ECO:0007669"/>
    <property type="project" value="UniProtKB-UniRule"/>
</dbReference>
<comment type="domain">
    <text evidence="7">The N-terminal region contains the highly conserved SGGXDS motif, predicted to be a P-loop motif involved in ATP binding.</text>
</comment>
<keyword evidence="1 7" id="KW-0963">Cytoplasm</keyword>
<organism evidence="11 12">
    <name type="scientific">Streptomyces acidicola</name>
    <dbReference type="NCBI Taxonomy" id="2596892"/>
    <lineage>
        <taxon>Bacteria</taxon>
        <taxon>Bacillati</taxon>
        <taxon>Actinomycetota</taxon>
        <taxon>Actinomycetes</taxon>
        <taxon>Kitasatosporales</taxon>
        <taxon>Streptomycetaceae</taxon>
        <taxon>Streptomyces</taxon>
    </lineage>
</organism>
<dbReference type="GO" id="GO:0006400">
    <property type="term" value="P:tRNA modification"/>
    <property type="evidence" value="ECO:0007669"/>
    <property type="project" value="UniProtKB-UniRule"/>
</dbReference>
<feature type="binding site" evidence="7">
    <location>
        <begin position="98"/>
        <end position="103"/>
    </location>
    <ligand>
        <name>ATP</name>
        <dbReference type="ChEBI" id="CHEBI:30616"/>
    </ligand>
</feature>
<name>A0A5N8WYC3_9ACTN</name>
<evidence type="ECO:0000256" key="8">
    <source>
        <dbReference type="SAM" id="MobiDB-lite"/>
    </source>
</evidence>
<dbReference type="InterPro" id="IPR014729">
    <property type="entry name" value="Rossmann-like_a/b/a_fold"/>
</dbReference>
<dbReference type="SUPFAM" id="SSF82829">
    <property type="entry name" value="MesJ substrate recognition domain-like"/>
    <property type="match status" value="1"/>
</dbReference>
<feature type="domain" description="tRNA(Ile)-lysidine/2-thiocytidine synthase N-terminal" evidence="9">
    <location>
        <begin position="93"/>
        <end position="271"/>
    </location>
</feature>
<dbReference type="RefSeq" id="WP_152865888.1">
    <property type="nucleotide sequence ID" value="NZ_VMNX01000100.1"/>
</dbReference>
<evidence type="ECO:0000313" key="12">
    <source>
        <dbReference type="Proteomes" id="UP000373149"/>
    </source>
</evidence>
<comment type="catalytic activity">
    <reaction evidence="6 7">
        <text>cytidine(34) in tRNA(Ile2) + L-lysine + ATP = lysidine(34) in tRNA(Ile2) + AMP + diphosphate + H(+)</text>
        <dbReference type="Rhea" id="RHEA:43744"/>
        <dbReference type="Rhea" id="RHEA-COMP:10625"/>
        <dbReference type="Rhea" id="RHEA-COMP:10670"/>
        <dbReference type="ChEBI" id="CHEBI:15378"/>
        <dbReference type="ChEBI" id="CHEBI:30616"/>
        <dbReference type="ChEBI" id="CHEBI:32551"/>
        <dbReference type="ChEBI" id="CHEBI:33019"/>
        <dbReference type="ChEBI" id="CHEBI:82748"/>
        <dbReference type="ChEBI" id="CHEBI:83665"/>
        <dbReference type="ChEBI" id="CHEBI:456215"/>
        <dbReference type="EC" id="6.3.4.19"/>
    </reaction>
</comment>
<comment type="function">
    <text evidence="7">Ligates lysine onto the cytidine present at position 34 of the AUA codon-specific tRNA(Ile) that contains the anticodon CAU, in an ATP-dependent manner. Cytidine is converted to lysidine, thus changing the amino acid specificity of the tRNA from methionine to isoleucine.</text>
</comment>
<evidence type="ECO:0000256" key="2">
    <source>
        <dbReference type="ARBA" id="ARBA00022598"/>
    </source>
</evidence>
<proteinExistence type="inferred from homology"/>
<accession>A0A5N8WYC3</accession>
<keyword evidence="5 7" id="KW-0067">ATP-binding</keyword>
<dbReference type="AlphaFoldDB" id="A0A5N8WYC3"/>
<evidence type="ECO:0000259" key="9">
    <source>
        <dbReference type="Pfam" id="PF01171"/>
    </source>
</evidence>
<dbReference type="Proteomes" id="UP000373149">
    <property type="component" value="Unassembled WGS sequence"/>
</dbReference>
<feature type="region of interest" description="Disordered" evidence="8">
    <location>
        <begin position="33"/>
        <end position="84"/>
    </location>
</feature>
<evidence type="ECO:0000313" key="11">
    <source>
        <dbReference type="EMBL" id="MPY51568.1"/>
    </source>
</evidence>
<evidence type="ECO:0000256" key="5">
    <source>
        <dbReference type="ARBA" id="ARBA00022840"/>
    </source>
</evidence>
<dbReference type="Gene3D" id="3.40.50.620">
    <property type="entry name" value="HUPs"/>
    <property type="match status" value="1"/>
</dbReference>
<gene>
    <name evidence="7 11" type="primary">tilS</name>
    <name evidence="11" type="ORF">FPZ41_24600</name>
</gene>
<dbReference type="GO" id="GO:0032267">
    <property type="term" value="F:tRNA(Ile)-lysidine synthase activity"/>
    <property type="evidence" value="ECO:0007669"/>
    <property type="project" value="UniProtKB-EC"/>
</dbReference>
<sequence length="392" mass="41078">MGPHPAVAAIRLAVRRVLHDLLTEHHTDTDAVRAVPALRAGGTSDGTDASARTRAVRPDAMTRGTADAGSRPRSGRDTLVSPTVSPPLSPPLVLVACSGGADSMALASALAFEAPRLGVRAGGVTVDHALQPGSDLRAAEVVLRLRELGLDPVESVAVAVGRDGGPEAAARDARYTALDAVAEHHGAAAVLLGHTRDDQAETVLLGLARGSGIRSLSGMAAVSGAGGRYRRPFLQIDRQTARKACMVQSLPVWDDPHNTDPAYTRSRLRHEGLPALEKALGKGVVEALARTAQLSRDDADALDAWARRAEPSVRDASGVLECAKLYALPVAVRRRILRRAAIGAGAPAGSLFARHIEEIDRLITGWRGQGAINLPGKVVARRQGGRLVIRQG</sequence>
<keyword evidence="3 7" id="KW-0819">tRNA processing</keyword>
<comment type="caution">
    <text evidence="11">The sequence shown here is derived from an EMBL/GenBank/DDBJ whole genome shotgun (WGS) entry which is preliminary data.</text>
</comment>
<dbReference type="CDD" id="cd01992">
    <property type="entry name" value="TilS_N"/>
    <property type="match status" value="1"/>
</dbReference>
<evidence type="ECO:0000256" key="1">
    <source>
        <dbReference type="ARBA" id="ARBA00022490"/>
    </source>
</evidence>
<dbReference type="HAMAP" id="MF_01161">
    <property type="entry name" value="tRNA_Ile_lys_synt"/>
    <property type="match status" value="1"/>
</dbReference>
<dbReference type="SUPFAM" id="SSF52402">
    <property type="entry name" value="Adenine nucleotide alpha hydrolases-like"/>
    <property type="match status" value="1"/>
</dbReference>
<dbReference type="EMBL" id="VMNX01000100">
    <property type="protein sequence ID" value="MPY51568.1"/>
    <property type="molecule type" value="Genomic_DNA"/>
</dbReference>
<evidence type="ECO:0000259" key="10">
    <source>
        <dbReference type="Pfam" id="PF09179"/>
    </source>
</evidence>
<dbReference type="PANTHER" id="PTHR43033:SF1">
    <property type="entry name" value="TRNA(ILE)-LYSIDINE SYNTHASE-RELATED"/>
    <property type="match status" value="1"/>
</dbReference>
<dbReference type="InterPro" id="IPR015262">
    <property type="entry name" value="tRNA_Ile_lys_synt_subst-bd"/>
</dbReference>
<evidence type="ECO:0000256" key="4">
    <source>
        <dbReference type="ARBA" id="ARBA00022741"/>
    </source>
</evidence>